<dbReference type="InterPro" id="IPR011990">
    <property type="entry name" value="TPR-like_helical_dom_sf"/>
</dbReference>
<dbReference type="GO" id="GO:0016491">
    <property type="term" value="F:oxidoreductase activity"/>
    <property type="evidence" value="ECO:0007669"/>
    <property type="project" value="InterPro"/>
</dbReference>
<gene>
    <name evidence="2" type="ORF">B0T25DRAFT_574333</name>
</gene>
<dbReference type="Proteomes" id="UP001275084">
    <property type="component" value="Unassembled WGS sequence"/>
</dbReference>
<name>A0AAJ0H7Y4_9PEZI</name>
<dbReference type="SUPFAM" id="SSF48452">
    <property type="entry name" value="TPR-like"/>
    <property type="match status" value="1"/>
</dbReference>
<dbReference type="InterPro" id="IPR019734">
    <property type="entry name" value="TPR_rpt"/>
</dbReference>
<protein>
    <submittedName>
        <fullName evidence="2">Uncharacterized protein</fullName>
    </submittedName>
</protein>
<evidence type="ECO:0000313" key="2">
    <source>
        <dbReference type="EMBL" id="KAK3342022.1"/>
    </source>
</evidence>
<reference evidence="2" key="2">
    <citation type="submission" date="2023-06" db="EMBL/GenBank/DDBJ databases">
        <authorList>
            <consortium name="Lawrence Berkeley National Laboratory"/>
            <person name="Haridas S."/>
            <person name="Hensen N."/>
            <person name="Bonometti L."/>
            <person name="Westerberg I."/>
            <person name="Brannstrom I.O."/>
            <person name="Guillou S."/>
            <person name="Cros-Aarteil S."/>
            <person name="Calhoun S."/>
            <person name="Kuo A."/>
            <person name="Mondo S."/>
            <person name="Pangilinan J."/>
            <person name="Riley R."/>
            <person name="Labutti K."/>
            <person name="Andreopoulos B."/>
            <person name="Lipzen A."/>
            <person name="Chen C."/>
            <person name="Yanf M."/>
            <person name="Daum C."/>
            <person name="Ng V."/>
            <person name="Clum A."/>
            <person name="Steindorff A."/>
            <person name="Ohm R."/>
            <person name="Martin F."/>
            <person name="Silar P."/>
            <person name="Natvig D."/>
            <person name="Lalanne C."/>
            <person name="Gautier V."/>
            <person name="Ament-Velasquez S.L."/>
            <person name="Kruys A."/>
            <person name="Hutchinson M.I."/>
            <person name="Powell A.J."/>
            <person name="Barry K."/>
            <person name="Miller A.N."/>
            <person name="Grigoriev I.V."/>
            <person name="Debuchy R."/>
            <person name="Gladieux P."/>
            <person name="Thoren M.H."/>
            <person name="Johannesson H."/>
        </authorList>
    </citation>
    <scope>NUCLEOTIDE SEQUENCE</scope>
    <source>
        <strain evidence="2">CBS 955.72</strain>
    </source>
</reference>
<dbReference type="PROSITE" id="PS50005">
    <property type="entry name" value="TPR"/>
    <property type="match status" value="1"/>
</dbReference>
<evidence type="ECO:0000256" key="1">
    <source>
        <dbReference type="PROSITE-ProRule" id="PRU00339"/>
    </source>
</evidence>
<accession>A0AAJ0H7Y4</accession>
<dbReference type="Gene3D" id="1.25.40.10">
    <property type="entry name" value="Tetratricopeptide repeat domain"/>
    <property type="match status" value="1"/>
</dbReference>
<dbReference type="InterPro" id="IPR025649">
    <property type="entry name" value="DUF4360"/>
</dbReference>
<dbReference type="EMBL" id="JAUIQD010000008">
    <property type="protein sequence ID" value="KAK3342022.1"/>
    <property type="molecule type" value="Genomic_DNA"/>
</dbReference>
<proteinExistence type="predicted"/>
<dbReference type="PANTHER" id="PTHR36124">
    <property type="match status" value="1"/>
</dbReference>
<dbReference type="Pfam" id="PF13374">
    <property type="entry name" value="TPR_10"/>
    <property type="match status" value="1"/>
</dbReference>
<dbReference type="AlphaFoldDB" id="A0AAJ0H7Y4"/>
<dbReference type="InterPro" id="IPR046366">
    <property type="entry name" value="MPAB"/>
</dbReference>
<dbReference type="Pfam" id="PF14273">
    <property type="entry name" value="DUF4360"/>
    <property type="match status" value="1"/>
</dbReference>
<sequence>MDMVLDKWPKIVKPADQYIISIILGSDVCNAMGLPCPPPYYKAAFHGMITIRKFVIRHLCLPRPYFLRRRHLLDHPDSQNGRYNVARWRVHPWYAQPPSFSFKSLWDIRGWLRWMHGGPPPPGQTENKFLPAGENLGQNSEAISKSTYGFQGNSKEPSRQYYFDCPFDGLYLYFRNDRFSASEALWSACGSGAILTINKEVGVGPLDSGSTRPASMEMFDKIEVQWRTSDFALCWERSALHWSAREKLVVVLRGEVRENAVSEALPIQDRVLREREKILGYRASTLRSKIELGTLHFHYGDYVQAEALYGSAHELKPSTLLSAVYRERGSFERAESIQREDMEVKRRLLGDSDLRTVASISNLASTLTSIGKLAFAEGAKAEKPIK</sequence>
<dbReference type="PANTHER" id="PTHR36124:SF1">
    <property type="entry name" value="ER-BOUND OXYGENASE MPAB_MPAB'_RUBBER OXYGENASE CATALYTIC DOMAIN-CONTAINING PROTEIN"/>
    <property type="match status" value="1"/>
</dbReference>
<evidence type="ECO:0000313" key="3">
    <source>
        <dbReference type="Proteomes" id="UP001275084"/>
    </source>
</evidence>
<feature type="repeat" description="TPR" evidence="1">
    <location>
        <begin position="286"/>
        <end position="319"/>
    </location>
</feature>
<keyword evidence="3" id="KW-1185">Reference proteome</keyword>
<comment type="caution">
    <text evidence="2">The sequence shown here is derived from an EMBL/GenBank/DDBJ whole genome shotgun (WGS) entry which is preliminary data.</text>
</comment>
<reference evidence="2" key="1">
    <citation type="journal article" date="2023" name="Mol. Phylogenet. Evol.">
        <title>Genome-scale phylogeny and comparative genomics of the fungal order Sordariales.</title>
        <authorList>
            <person name="Hensen N."/>
            <person name="Bonometti L."/>
            <person name="Westerberg I."/>
            <person name="Brannstrom I.O."/>
            <person name="Guillou S."/>
            <person name="Cros-Aarteil S."/>
            <person name="Calhoun S."/>
            <person name="Haridas S."/>
            <person name="Kuo A."/>
            <person name="Mondo S."/>
            <person name="Pangilinan J."/>
            <person name="Riley R."/>
            <person name="LaButti K."/>
            <person name="Andreopoulos B."/>
            <person name="Lipzen A."/>
            <person name="Chen C."/>
            <person name="Yan M."/>
            <person name="Daum C."/>
            <person name="Ng V."/>
            <person name="Clum A."/>
            <person name="Steindorff A."/>
            <person name="Ohm R.A."/>
            <person name="Martin F."/>
            <person name="Silar P."/>
            <person name="Natvig D.O."/>
            <person name="Lalanne C."/>
            <person name="Gautier V."/>
            <person name="Ament-Velasquez S.L."/>
            <person name="Kruys A."/>
            <person name="Hutchinson M.I."/>
            <person name="Powell A.J."/>
            <person name="Barry K."/>
            <person name="Miller A.N."/>
            <person name="Grigoriev I.V."/>
            <person name="Debuchy R."/>
            <person name="Gladieux P."/>
            <person name="Hiltunen Thoren M."/>
            <person name="Johannesson H."/>
        </authorList>
    </citation>
    <scope>NUCLEOTIDE SEQUENCE</scope>
    <source>
        <strain evidence="2">CBS 955.72</strain>
    </source>
</reference>
<keyword evidence="1" id="KW-0802">TPR repeat</keyword>
<organism evidence="2 3">
    <name type="scientific">Lasiosphaeria hispida</name>
    <dbReference type="NCBI Taxonomy" id="260671"/>
    <lineage>
        <taxon>Eukaryota</taxon>
        <taxon>Fungi</taxon>
        <taxon>Dikarya</taxon>
        <taxon>Ascomycota</taxon>
        <taxon>Pezizomycotina</taxon>
        <taxon>Sordariomycetes</taxon>
        <taxon>Sordariomycetidae</taxon>
        <taxon>Sordariales</taxon>
        <taxon>Lasiosphaeriaceae</taxon>
        <taxon>Lasiosphaeria</taxon>
    </lineage>
</organism>